<dbReference type="EMBL" id="AP014939">
    <property type="protein sequence ID" value="BAS21728.1"/>
    <property type="molecule type" value="Genomic_DNA"/>
</dbReference>
<protein>
    <recommendedName>
        <fullName evidence="1">KfrA N-terminal DNA-binding domain-containing protein</fullName>
    </recommendedName>
</protein>
<proteinExistence type="predicted"/>
<evidence type="ECO:0000259" key="1">
    <source>
        <dbReference type="Pfam" id="PF11740"/>
    </source>
</evidence>
<name>A0A0K2S3X1_CITFR</name>
<reference evidence="2" key="1">
    <citation type="submission" date="2015-08" db="EMBL/GenBank/DDBJ databases">
        <title>Complete DNA Sequence of Pseudomonas syringae pv. actinidiae, the Causal Agent of Kiwifruit Canker Disease.</title>
        <authorList>
            <person name="Rikkerink E.H.A."/>
            <person name="Fineran P.C."/>
        </authorList>
    </citation>
    <scope>NUCLEOTIDE SEQUENCE</scope>
    <source>
        <strain evidence="2">KHM 243</strain>
        <plasmid evidence="2">pKHM-1</plasmid>
    </source>
</reference>
<accession>A0A0K2S3X1</accession>
<feature type="domain" description="KfrA N-terminal DNA-binding" evidence="1">
    <location>
        <begin position="8"/>
        <end position="60"/>
    </location>
</feature>
<evidence type="ECO:0000313" key="2">
    <source>
        <dbReference type="EMBL" id="BAS21728.1"/>
    </source>
</evidence>
<dbReference type="Pfam" id="PF11740">
    <property type="entry name" value="KfrA_N"/>
    <property type="match status" value="1"/>
</dbReference>
<organism evidence="2">
    <name type="scientific">Citrobacter freundii</name>
    <dbReference type="NCBI Taxonomy" id="546"/>
    <lineage>
        <taxon>Bacteria</taxon>
        <taxon>Pseudomonadati</taxon>
        <taxon>Pseudomonadota</taxon>
        <taxon>Gammaproteobacteria</taxon>
        <taxon>Enterobacterales</taxon>
        <taxon>Enterobacteriaceae</taxon>
        <taxon>Citrobacter</taxon>
        <taxon>Citrobacter freundii complex</taxon>
    </lineage>
</organism>
<dbReference type="InterPro" id="IPR021104">
    <property type="entry name" value="KfrA_DNA-bd_N"/>
</dbReference>
<sequence length="63" mass="6991">MARKLVEYDDVAAAAQRLKDAGKRPTLIAVRDLIGKGSYTTISTFLKQWSEEHSLDDEPVEGV</sequence>
<geneLocation type="plasmid" evidence="2">
    <name>pKHM-1</name>
</geneLocation>
<dbReference type="AlphaFoldDB" id="A0A0K2S3X1"/>
<keyword evidence="2" id="KW-0614">Plasmid</keyword>